<reference evidence="2" key="2">
    <citation type="submission" date="2023-04" db="EMBL/GenBank/DDBJ databases">
        <authorList>
            <person name="Bruccoleri R.E."/>
            <person name="Oakeley E.J."/>
            <person name="Faust A.-M."/>
            <person name="Dessus-Babus S."/>
            <person name="Altorfer M."/>
            <person name="Burckhardt D."/>
            <person name="Oertli M."/>
            <person name="Naumann U."/>
            <person name="Petersen F."/>
            <person name="Wong J."/>
        </authorList>
    </citation>
    <scope>NUCLEOTIDE SEQUENCE</scope>
    <source>
        <strain evidence="2">GSM-AAB239-AS_SAM_17_03QT</strain>
        <tissue evidence="2">Leaf</tissue>
    </source>
</reference>
<comment type="caution">
    <text evidence="2">The sequence shown here is derived from an EMBL/GenBank/DDBJ whole genome shotgun (WGS) entry which is preliminary data.</text>
</comment>
<sequence length="55" mass="6127">MLLKAILGTFHIRPRNFKTVIVPAFILMLPRKKPQAAISGQCCISCIFFSTMVSS</sequence>
<dbReference type="AlphaFoldDB" id="A0AAX6G8B9"/>
<protein>
    <submittedName>
        <fullName evidence="2">Uncharacterized protein</fullName>
    </submittedName>
</protein>
<evidence type="ECO:0000313" key="2">
    <source>
        <dbReference type="EMBL" id="KAJ6824555.1"/>
    </source>
</evidence>
<dbReference type="EMBL" id="JANAVB010021999">
    <property type="protein sequence ID" value="KAJ6824554.1"/>
    <property type="molecule type" value="Genomic_DNA"/>
</dbReference>
<dbReference type="EMBL" id="JANAVB010021999">
    <property type="protein sequence ID" value="KAJ6824555.1"/>
    <property type="molecule type" value="Genomic_DNA"/>
</dbReference>
<accession>A0AAX6G8B9</accession>
<evidence type="ECO:0000313" key="3">
    <source>
        <dbReference type="Proteomes" id="UP001140949"/>
    </source>
</evidence>
<evidence type="ECO:0000313" key="1">
    <source>
        <dbReference type="EMBL" id="KAJ6824554.1"/>
    </source>
</evidence>
<dbReference type="Proteomes" id="UP001140949">
    <property type="component" value="Unassembled WGS sequence"/>
</dbReference>
<name>A0AAX6G8B9_IRIPA</name>
<reference evidence="2" key="1">
    <citation type="journal article" date="2023" name="GigaByte">
        <title>Genome assembly of the bearded iris, Iris pallida Lam.</title>
        <authorList>
            <person name="Bruccoleri R.E."/>
            <person name="Oakeley E.J."/>
            <person name="Faust A.M.E."/>
            <person name="Altorfer M."/>
            <person name="Dessus-Babus S."/>
            <person name="Burckhardt D."/>
            <person name="Oertli M."/>
            <person name="Naumann U."/>
            <person name="Petersen F."/>
            <person name="Wong J."/>
        </authorList>
    </citation>
    <scope>NUCLEOTIDE SEQUENCE</scope>
    <source>
        <strain evidence="2">GSM-AAB239-AS_SAM_17_03QT</strain>
    </source>
</reference>
<organism evidence="2 3">
    <name type="scientific">Iris pallida</name>
    <name type="common">Sweet iris</name>
    <dbReference type="NCBI Taxonomy" id="29817"/>
    <lineage>
        <taxon>Eukaryota</taxon>
        <taxon>Viridiplantae</taxon>
        <taxon>Streptophyta</taxon>
        <taxon>Embryophyta</taxon>
        <taxon>Tracheophyta</taxon>
        <taxon>Spermatophyta</taxon>
        <taxon>Magnoliopsida</taxon>
        <taxon>Liliopsida</taxon>
        <taxon>Asparagales</taxon>
        <taxon>Iridaceae</taxon>
        <taxon>Iridoideae</taxon>
        <taxon>Irideae</taxon>
        <taxon>Iris</taxon>
    </lineage>
</organism>
<proteinExistence type="predicted"/>
<keyword evidence="3" id="KW-1185">Reference proteome</keyword>
<gene>
    <name evidence="1" type="ORF">M6B38_382110</name>
    <name evidence="2" type="ORF">M6B38_382115</name>
</gene>